<evidence type="ECO:0000256" key="1">
    <source>
        <dbReference type="SAM" id="Phobius"/>
    </source>
</evidence>
<comment type="caution">
    <text evidence="2">The sequence shown here is derived from an EMBL/GenBank/DDBJ whole genome shotgun (WGS) entry which is preliminary data.</text>
</comment>
<proteinExistence type="predicted"/>
<gene>
    <name evidence="2" type="ORF">EVA_01877</name>
</gene>
<feature type="transmembrane region" description="Helical" evidence="1">
    <location>
        <begin position="6"/>
        <end position="26"/>
    </location>
</feature>
<evidence type="ECO:0000313" key="2">
    <source>
        <dbReference type="EMBL" id="EJX09995.1"/>
    </source>
</evidence>
<sequence>MAADLGGFADVLLLVGLAAGLVWWYCNKPTAKVEQKTGKKPGEKKEDGAPAASVTPVINIIFQSDVVEEEVAEKLADLFHNGRTFYYTGGKVGKEAQEPPHFIRYKEVDWKDLEKINV</sequence>
<name>J9H727_9ZZZZ</name>
<organism evidence="2">
    <name type="scientific">gut metagenome</name>
    <dbReference type="NCBI Taxonomy" id="749906"/>
    <lineage>
        <taxon>unclassified sequences</taxon>
        <taxon>metagenomes</taxon>
        <taxon>organismal metagenomes</taxon>
    </lineage>
</organism>
<keyword evidence="1" id="KW-0472">Membrane</keyword>
<accession>J9H727</accession>
<dbReference type="EMBL" id="AMCI01000274">
    <property type="protein sequence ID" value="EJX09995.1"/>
    <property type="molecule type" value="Genomic_DNA"/>
</dbReference>
<dbReference type="AlphaFoldDB" id="J9H727"/>
<keyword evidence="1" id="KW-0812">Transmembrane</keyword>
<keyword evidence="1" id="KW-1133">Transmembrane helix</keyword>
<reference evidence="2" key="1">
    <citation type="journal article" date="2012" name="PLoS ONE">
        <title>Gene sets for utilization of primary and secondary nutrition supplies in the distal gut of endangered iberian lynx.</title>
        <authorList>
            <person name="Alcaide M."/>
            <person name="Messina E."/>
            <person name="Richter M."/>
            <person name="Bargiela R."/>
            <person name="Peplies J."/>
            <person name="Huws S.A."/>
            <person name="Newbold C.J."/>
            <person name="Golyshin P.N."/>
            <person name="Simon M.A."/>
            <person name="Lopez G."/>
            <person name="Yakimov M.M."/>
            <person name="Ferrer M."/>
        </authorList>
    </citation>
    <scope>NUCLEOTIDE SEQUENCE</scope>
</reference>
<protein>
    <submittedName>
        <fullName evidence="2">Uncharacterized protein</fullName>
    </submittedName>
</protein>